<dbReference type="EMBL" id="JAPFCC010000001">
    <property type="protein sequence ID" value="MCW7555675.1"/>
    <property type="molecule type" value="Genomic_DNA"/>
</dbReference>
<sequence>MSVEARLEKLETQHKQLDANQHSLAKVCADIKTIALTNQHDIAGLKVDVAGVKSDLAALTQATLAGFKRNDEQHEETRQEIAELNRRFDQLELLIRQSLPSN</sequence>
<accession>A0ABT3N221</accession>
<comment type="caution">
    <text evidence="2">The sequence shown here is derived from an EMBL/GenBank/DDBJ whole genome shotgun (WGS) entry which is preliminary data.</text>
</comment>
<evidence type="ECO:0000256" key="1">
    <source>
        <dbReference type="SAM" id="Coils"/>
    </source>
</evidence>
<dbReference type="Gene3D" id="1.20.5.190">
    <property type="match status" value="1"/>
</dbReference>
<reference evidence="2 3" key="1">
    <citation type="submission" date="2022-10" db="EMBL/GenBank/DDBJ databases">
        <title>High-quality genome sequences of two octocoral-associated bacteria, Endozoicomonas euniceicola EF212 and Endozoicomonas gorgoniicola PS125.</title>
        <authorList>
            <person name="Chiou Y.-J."/>
            <person name="Chen Y.-H."/>
        </authorList>
    </citation>
    <scope>NUCLEOTIDE SEQUENCE [LARGE SCALE GENOMIC DNA]</scope>
    <source>
        <strain evidence="2 3">PS125</strain>
    </source>
</reference>
<dbReference type="RefSeq" id="WP_262565433.1">
    <property type="nucleotide sequence ID" value="NZ_JAPFCC010000001.1"/>
</dbReference>
<keyword evidence="1" id="KW-0175">Coiled coil</keyword>
<protein>
    <submittedName>
        <fullName evidence="2">Uncharacterized protein</fullName>
    </submittedName>
</protein>
<feature type="coiled-coil region" evidence="1">
    <location>
        <begin position="67"/>
        <end position="94"/>
    </location>
</feature>
<evidence type="ECO:0000313" key="3">
    <source>
        <dbReference type="Proteomes" id="UP001209854"/>
    </source>
</evidence>
<keyword evidence="3" id="KW-1185">Reference proteome</keyword>
<proteinExistence type="predicted"/>
<gene>
    <name evidence="2" type="ORF">NX722_24215</name>
</gene>
<evidence type="ECO:0000313" key="2">
    <source>
        <dbReference type="EMBL" id="MCW7555675.1"/>
    </source>
</evidence>
<dbReference type="Proteomes" id="UP001209854">
    <property type="component" value="Unassembled WGS sequence"/>
</dbReference>
<name>A0ABT3N221_9GAMM</name>
<organism evidence="2 3">
    <name type="scientific">Endozoicomonas gorgoniicola</name>
    <dbReference type="NCBI Taxonomy" id="1234144"/>
    <lineage>
        <taxon>Bacteria</taxon>
        <taxon>Pseudomonadati</taxon>
        <taxon>Pseudomonadota</taxon>
        <taxon>Gammaproteobacteria</taxon>
        <taxon>Oceanospirillales</taxon>
        <taxon>Endozoicomonadaceae</taxon>
        <taxon>Endozoicomonas</taxon>
    </lineage>
</organism>